<dbReference type="EMBL" id="JARO02008702">
    <property type="protein sequence ID" value="KPP62424.1"/>
    <property type="molecule type" value="Genomic_DNA"/>
</dbReference>
<evidence type="ECO:0000256" key="1">
    <source>
        <dbReference type="SAM" id="MobiDB-lite"/>
    </source>
</evidence>
<evidence type="ECO:0000313" key="4">
    <source>
        <dbReference type="Proteomes" id="UP000034805"/>
    </source>
</evidence>
<dbReference type="AlphaFoldDB" id="A0A0P7TN08"/>
<feature type="domain" description="EF-hand" evidence="2">
    <location>
        <begin position="254"/>
        <end position="289"/>
    </location>
</feature>
<dbReference type="InterPro" id="IPR002048">
    <property type="entry name" value="EF_hand_dom"/>
</dbReference>
<feature type="region of interest" description="Disordered" evidence="1">
    <location>
        <begin position="159"/>
        <end position="180"/>
    </location>
</feature>
<dbReference type="Proteomes" id="UP000034805">
    <property type="component" value="Unassembled WGS sequence"/>
</dbReference>
<sequence length="454" mass="49212">NGLGGTALPGLGQVVLANTLDPLFELGCTASRNNELTDVIEKMVTHFMHTQGFPAPPQGGQLLSKDEQGLGFLALRWSAKLEFSQSSSLLDKAQPVSSDSFFRFAEEVVTPAPNFSRFTWLERAACLGSDPDPAPTPTPTVFSTRSRDTSLCVMGLGEASGSGLTPSGRRPLPGFPSEGRGSGSYRVSDVLVHWNQRMANQGALHCFRGNAKPFLSSQCTVVANIGLLADPIETDTMFSARAHLTRLERKITDSDKKKFAMVFQQCDEGRKGYLSREDLKVAVVQLFGYKPSKPVYQVASRQCDKTTPCWATTAEAGLRTVWRKAGCAAFSALNPRCSQMVTFRRRSAGASSVLHPGVSRRTVALAPALASCRFAPDFPPPTTPAQLVSMETGVPLDLFVSLMGRKLSVLDPYEKTRHIFNAFDAHCKFPLNGFPSIEGAAFTQAWPLNAGRTD</sequence>
<evidence type="ECO:0000259" key="2">
    <source>
        <dbReference type="PROSITE" id="PS50222"/>
    </source>
</evidence>
<name>A0A0P7TN08_SCLFO</name>
<organism evidence="3 4">
    <name type="scientific">Scleropages formosus</name>
    <name type="common">Asian bonytongue</name>
    <name type="synonym">Osteoglossum formosum</name>
    <dbReference type="NCBI Taxonomy" id="113540"/>
    <lineage>
        <taxon>Eukaryota</taxon>
        <taxon>Metazoa</taxon>
        <taxon>Chordata</taxon>
        <taxon>Craniata</taxon>
        <taxon>Vertebrata</taxon>
        <taxon>Euteleostomi</taxon>
        <taxon>Actinopterygii</taxon>
        <taxon>Neopterygii</taxon>
        <taxon>Teleostei</taxon>
        <taxon>Osteoglossocephala</taxon>
        <taxon>Osteoglossomorpha</taxon>
        <taxon>Osteoglossiformes</taxon>
        <taxon>Osteoglossidae</taxon>
        <taxon>Scleropages</taxon>
    </lineage>
</organism>
<comment type="caution">
    <text evidence="3">The sequence shown here is derived from an EMBL/GenBank/DDBJ whole genome shotgun (WGS) entry which is preliminary data.</text>
</comment>
<dbReference type="PROSITE" id="PS50222">
    <property type="entry name" value="EF_HAND_2"/>
    <property type="match status" value="1"/>
</dbReference>
<dbReference type="Gene3D" id="1.10.238.10">
    <property type="entry name" value="EF-hand"/>
    <property type="match status" value="1"/>
</dbReference>
<gene>
    <name evidence="3" type="ORF">Z043_119397</name>
</gene>
<reference evidence="3 4" key="1">
    <citation type="submission" date="2015-08" db="EMBL/GenBank/DDBJ databases">
        <title>The genome of the Asian arowana (Scleropages formosus).</title>
        <authorList>
            <person name="Tan M.H."/>
            <person name="Gan H.M."/>
            <person name="Croft L.J."/>
            <person name="Austin C.M."/>
        </authorList>
    </citation>
    <scope>NUCLEOTIDE SEQUENCE [LARGE SCALE GENOMIC DNA]</scope>
    <source>
        <strain evidence="3">Aro1</strain>
    </source>
</reference>
<protein>
    <submittedName>
        <fullName evidence="3">EF-hand calcium binding domain 11-like</fullName>
    </submittedName>
</protein>
<dbReference type="InterPro" id="IPR011992">
    <property type="entry name" value="EF-hand-dom_pair"/>
</dbReference>
<accession>A0A0P7TN08</accession>
<feature type="non-terminal residue" evidence="3">
    <location>
        <position position="1"/>
    </location>
</feature>
<dbReference type="GO" id="GO:0005509">
    <property type="term" value="F:calcium ion binding"/>
    <property type="evidence" value="ECO:0007669"/>
    <property type="project" value="InterPro"/>
</dbReference>
<evidence type="ECO:0000313" key="3">
    <source>
        <dbReference type="EMBL" id="KPP62424.1"/>
    </source>
</evidence>
<dbReference type="SUPFAM" id="SSF47473">
    <property type="entry name" value="EF-hand"/>
    <property type="match status" value="1"/>
</dbReference>
<proteinExistence type="predicted"/>